<dbReference type="Gene3D" id="1.10.287.70">
    <property type="match status" value="3"/>
</dbReference>
<feature type="transmembrane region" description="Helical" evidence="6">
    <location>
        <begin position="956"/>
        <end position="975"/>
    </location>
</feature>
<evidence type="ECO:0000256" key="6">
    <source>
        <dbReference type="SAM" id="Phobius"/>
    </source>
</evidence>
<evidence type="ECO:0000256" key="2">
    <source>
        <dbReference type="ARBA" id="ARBA00022692"/>
    </source>
</evidence>
<feature type="domain" description="Ion transport" evidence="7">
    <location>
        <begin position="1085"/>
        <end position="1328"/>
    </location>
</feature>
<keyword evidence="3 6" id="KW-1133">Transmembrane helix</keyword>
<reference evidence="8 9" key="1">
    <citation type="submission" date="2015-04" db="EMBL/GenBank/DDBJ databases">
        <authorList>
            <person name="Syromyatnikov M.Y."/>
            <person name="Popov V.N."/>
        </authorList>
    </citation>
    <scope>NUCLEOTIDE SEQUENCE [LARGE SCALE GENOMIC DNA]</scope>
</reference>
<feature type="transmembrane region" description="Helical" evidence="6">
    <location>
        <begin position="507"/>
        <end position="530"/>
    </location>
</feature>
<dbReference type="EMBL" id="CVRI01000054">
    <property type="protein sequence ID" value="CRL00176.1"/>
    <property type="molecule type" value="Genomic_DNA"/>
</dbReference>
<keyword evidence="4 6" id="KW-0472">Membrane</keyword>
<dbReference type="FunFam" id="1.10.287.70:FF:000066">
    <property type="entry name" value="Sodium leak channel non-selective protein"/>
    <property type="match status" value="1"/>
</dbReference>
<dbReference type="Gene3D" id="1.10.238.10">
    <property type="entry name" value="EF-hand"/>
    <property type="match status" value="1"/>
</dbReference>
<comment type="subcellular location">
    <subcellularLocation>
        <location evidence="1">Membrane</location>
        <topology evidence="1">Multi-pass membrane protein</topology>
    </subcellularLocation>
</comment>
<organism evidence="8 9">
    <name type="scientific">Clunio marinus</name>
    <dbReference type="NCBI Taxonomy" id="568069"/>
    <lineage>
        <taxon>Eukaryota</taxon>
        <taxon>Metazoa</taxon>
        <taxon>Ecdysozoa</taxon>
        <taxon>Arthropoda</taxon>
        <taxon>Hexapoda</taxon>
        <taxon>Insecta</taxon>
        <taxon>Pterygota</taxon>
        <taxon>Neoptera</taxon>
        <taxon>Endopterygota</taxon>
        <taxon>Diptera</taxon>
        <taxon>Nematocera</taxon>
        <taxon>Chironomoidea</taxon>
        <taxon>Chironomidae</taxon>
        <taxon>Clunio</taxon>
    </lineage>
</organism>
<gene>
    <name evidence="8" type="ORF">CLUMA_CG013450</name>
</gene>
<dbReference type="GO" id="GO:0005886">
    <property type="term" value="C:plasma membrane"/>
    <property type="evidence" value="ECO:0007669"/>
    <property type="project" value="TreeGrafter"/>
</dbReference>
<feature type="transmembrane region" description="Helical" evidence="6">
    <location>
        <begin position="69"/>
        <end position="87"/>
    </location>
</feature>
<keyword evidence="2 6" id="KW-0812">Transmembrane</keyword>
<evidence type="ECO:0000256" key="5">
    <source>
        <dbReference type="SAM" id="MobiDB-lite"/>
    </source>
</evidence>
<feature type="compositionally biased region" description="Basic and acidic residues" evidence="5">
    <location>
        <begin position="1533"/>
        <end position="1543"/>
    </location>
</feature>
<feature type="transmembrane region" description="Helical" evidence="6">
    <location>
        <begin position="385"/>
        <end position="404"/>
    </location>
</feature>
<dbReference type="InterPro" id="IPR005821">
    <property type="entry name" value="Ion_trans_dom"/>
</dbReference>
<keyword evidence="9" id="KW-1185">Reference proteome</keyword>
<evidence type="ECO:0000313" key="9">
    <source>
        <dbReference type="Proteomes" id="UP000183832"/>
    </source>
</evidence>
<feature type="transmembrane region" description="Helical" evidence="6">
    <location>
        <begin position="884"/>
        <end position="908"/>
    </location>
</feature>
<feature type="transmembrane region" description="Helical" evidence="6">
    <location>
        <begin position="1295"/>
        <end position="1317"/>
    </location>
</feature>
<dbReference type="OrthoDB" id="10069766at2759"/>
<proteinExistence type="predicted"/>
<feature type="region of interest" description="Disordered" evidence="5">
    <location>
        <begin position="1482"/>
        <end position="1554"/>
    </location>
</feature>
<dbReference type="GO" id="GO:0032224">
    <property type="term" value="P:positive regulation of synaptic transmission, cholinergic"/>
    <property type="evidence" value="ECO:0007669"/>
    <property type="project" value="TreeGrafter"/>
</dbReference>
<feature type="transmembrane region" description="Helical" evidence="6">
    <location>
        <begin position="574"/>
        <end position="597"/>
    </location>
</feature>
<name>A0A1J1IJ00_9DIPT</name>
<evidence type="ECO:0000259" key="7">
    <source>
        <dbReference type="Pfam" id="PF00520"/>
    </source>
</evidence>
<feature type="transmembrane region" description="Helical" evidence="6">
    <location>
        <begin position="416"/>
        <end position="441"/>
    </location>
</feature>
<feature type="transmembrane region" description="Helical" evidence="6">
    <location>
        <begin position="1020"/>
        <end position="1039"/>
    </location>
</feature>
<dbReference type="FunFam" id="1.20.120.350:FF:000030">
    <property type="entry name" value="sodium leak channel non-selective protein"/>
    <property type="match status" value="1"/>
</dbReference>
<feature type="domain" description="Ion transport" evidence="7">
    <location>
        <begin position="380"/>
        <end position="601"/>
    </location>
</feature>
<feature type="transmembrane region" description="Helical" evidence="6">
    <location>
        <begin position="1082"/>
        <end position="1104"/>
    </location>
</feature>
<feature type="transmembrane region" description="Helical" evidence="6">
    <location>
        <begin position="296"/>
        <end position="319"/>
    </location>
</feature>
<dbReference type="Pfam" id="PF00520">
    <property type="entry name" value="Ion_trans"/>
    <property type="match status" value="4"/>
</dbReference>
<dbReference type="Proteomes" id="UP000183832">
    <property type="component" value="Unassembled WGS sequence"/>
</dbReference>
<dbReference type="PANTHER" id="PTHR46141">
    <property type="entry name" value="SODIUM LEAK CHANNEL NON-SELECTIVE PROTEIN"/>
    <property type="match status" value="1"/>
</dbReference>
<dbReference type="Gene3D" id="1.20.120.350">
    <property type="entry name" value="Voltage-gated potassium channels. Chain C"/>
    <property type="match status" value="4"/>
</dbReference>
<dbReference type="SUPFAM" id="SSF81324">
    <property type="entry name" value="Voltage-gated potassium channels"/>
    <property type="match status" value="4"/>
</dbReference>
<protein>
    <submittedName>
        <fullName evidence="8">CLUMA_CG013450, isoform A</fullName>
    </submittedName>
</protein>
<feature type="transmembrane region" description="Helical" evidence="6">
    <location>
        <begin position="1195"/>
        <end position="1223"/>
    </location>
</feature>
<feature type="domain" description="Ion transport" evidence="7">
    <location>
        <begin position="39"/>
        <end position="329"/>
    </location>
</feature>
<dbReference type="InterPro" id="IPR027359">
    <property type="entry name" value="Volt_channel_dom_sf"/>
</dbReference>
<dbReference type="FunFam" id="1.10.238.10:FF:000080">
    <property type="entry name" value="Sodium leak channel non-selective protein"/>
    <property type="match status" value="1"/>
</dbReference>
<sequence length="1618" mass="187613">MLGRKQSIKVENILADYGNEEMQNENADVEWVNKLWVRRLMRLAALVSLFSVCLNTPKTFERYPPLKYFTFICDVTVGILFLSEMIAKISLRGFVKGENPYFKSRWCIFDSFMVLIIWVSVVLQVLEVLEMVPKFSSLSILRSPRPLIMIRFLRVFLKFSMPRSRINQIFKRSSQQIYNVTLFFIFFMALYGLLGVQFFGELKSHCVLSTTNETRPLSINALAIPDTFCSMDPGSGYQCPAGMKCMKTDFLSSYEQGYQGFEEIFTSVFTVYQAASQEGWVFIMYRAIDSLPAWRAAFYFSTMIFFLAWLVKNVFIAVITETFNEIRVQFQQMWGVRGHIQNSSASHMLIGDDNGWKLITIDDNKHGSANETCHRIIKSSYFRNIVMTVILANGIVTATMNFKHDGRPRHVFYENYYYIEIIFTLFFDLETIFKIFCLGWRGYWKHSIHKFELLLALGTSIHVIPFFYLSAFTYFQVLRVVRLIKASPILEGFVYKIFGPGKKLGSLIIFTMCLLIISSSISMQLFCFLCDFTKFETFPEAFMSMFQILTQEAWVEVMDETMIRTPLRLTPLVAVYFILYHLFVTLIVLSLFVAVILDNLELDEDIKKLKQLKFREQSAEIKETLPFRLRIFEKFPDSPQMTILHRIPSDFTLPKVRESFMKNFVIEMEQDEFSEGYKRPVSEPWESNVAFRKQKPLRLMTKTLKVRSIGGTLKKSAIIHIINDSNNQRLMLGDSAMLPVAGVKSGLKSQGTIQTKAGWRVDQKKFGSRSIRRSVRSGSIKLKQTYEHLMENGDIGATSSRVTSSRVRPHDLDIKLLQAKRQQAEMRRNQREEDLRENHPFFDTPLFAIPRESRFRKICQRIVHGRYDAPTKDRKIQYKTLHNFLGLVTYLDWTMIFVTTLSCISMMFETPHYRVMDHVSLQIAEYTFVIFMSLELTLKILADGLFFTPKAYIKDVAAVLDVFIFSVSAIFLIWMPTQVPSGSNTQLLMILRCVRPLRIFTLVPHMRKVVYELCRGFKEILLVSTMLIMLMFVFASYGVQLYGGRLARCNDPTIHKREDCVGVFMRRVFVTKMKLQPGPNESYPAILIAGSVLLNSALLCVTWIKGDTKTERLVFISVLLNMVFVCEVVMKNIAFTIRGYWQSRRNRYDLTVTILGVIWVTMQILLKSDLTYFLGFMVVILRFFTITGKHSTLKMLILTVAVSVCKSFFIIFGMFLLVFFYALAGTILFGTVKHGEQIGRRASFGTPITGVAMLFRIVTGEDWNKIMHDCMIQPPYCTPGPNFWETDCGNFSASLIYFCTFYVIITYIVLNLLVAIIMENFSLFYSNEEDALLSYADIRNFQNTWNIVDIHQRGVIPVRRIKFILRLLKGRLEVDPQKDRLLFKYMCYELDKLHNGEDVTFHDVINMLSYRSVDIRKSLQLEELLAREELEYIIEEEVAKQTIRTWLEGCMKKIRANNAKQSNSLIAGLRATNEMMMRNEQIEEKKDSMAEIEEGKEGEKGRKKAQNVLSRSDSTGSGRKFLAPTLSDPQARSSKDRFNDSKKKSVRQQQNKTQHLAQLTETTYHHTLHHHHHPGGYHGHHNLEQQQNLTNQHVTLAFEVHDWWSEQIIFQESSDEES</sequence>
<dbReference type="InterPro" id="IPR028823">
    <property type="entry name" value="NALCN"/>
</dbReference>
<feature type="transmembrane region" description="Helical" evidence="6">
    <location>
        <begin position="453"/>
        <end position="475"/>
    </location>
</feature>
<evidence type="ECO:0000256" key="3">
    <source>
        <dbReference type="ARBA" id="ARBA00022989"/>
    </source>
</evidence>
<feature type="compositionally biased region" description="Polar residues" evidence="5">
    <location>
        <begin position="1507"/>
        <end position="1517"/>
    </location>
</feature>
<evidence type="ECO:0000256" key="1">
    <source>
        <dbReference type="ARBA" id="ARBA00004141"/>
    </source>
</evidence>
<feature type="domain" description="Ion transport" evidence="7">
    <location>
        <begin position="890"/>
        <end position="1048"/>
    </location>
</feature>
<feature type="transmembrane region" description="Helical" evidence="6">
    <location>
        <begin position="107"/>
        <end position="126"/>
    </location>
</feature>
<feature type="transmembrane region" description="Helical" evidence="6">
    <location>
        <begin position="177"/>
        <end position="199"/>
    </location>
</feature>
<feature type="transmembrane region" description="Helical" evidence="6">
    <location>
        <begin position="1148"/>
        <end position="1166"/>
    </location>
</feature>
<dbReference type="GO" id="GO:0005261">
    <property type="term" value="F:monoatomic cation channel activity"/>
    <property type="evidence" value="ECO:0007669"/>
    <property type="project" value="InterPro"/>
</dbReference>
<accession>A0A1J1IJ00</accession>
<feature type="compositionally biased region" description="Basic and acidic residues" evidence="5">
    <location>
        <begin position="1482"/>
        <end position="1500"/>
    </location>
</feature>
<dbReference type="FunFam" id="1.10.287.70:FF:000061">
    <property type="entry name" value="Sodium leak channel non-selective protein"/>
    <property type="match status" value="1"/>
</dbReference>
<feature type="transmembrane region" description="Helical" evidence="6">
    <location>
        <begin position="1172"/>
        <end position="1188"/>
    </location>
</feature>
<evidence type="ECO:0000313" key="8">
    <source>
        <dbReference type="EMBL" id="CRL00176.1"/>
    </source>
</evidence>
<feature type="transmembrane region" description="Helical" evidence="6">
    <location>
        <begin position="1116"/>
        <end position="1136"/>
    </location>
</feature>
<feature type="transmembrane region" description="Helical" evidence="6">
    <location>
        <begin position="928"/>
        <end position="947"/>
    </location>
</feature>
<dbReference type="STRING" id="568069.A0A1J1IJ00"/>
<evidence type="ECO:0000256" key="4">
    <source>
        <dbReference type="ARBA" id="ARBA00023136"/>
    </source>
</evidence>
<dbReference type="PANTHER" id="PTHR46141:SF1">
    <property type="entry name" value="SODIUM LEAK CHANNEL NALCN"/>
    <property type="match status" value="1"/>
</dbReference>
<dbReference type="GO" id="GO:0032230">
    <property type="term" value="P:positive regulation of synaptic transmission, GABAergic"/>
    <property type="evidence" value="ECO:0007669"/>
    <property type="project" value="TreeGrafter"/>
</dbReference>